<keyword evidence="2" id="KW-0812">Transmembrane</keyword>
<organism evidence="3 4">
    <name type="scientific">Caldanaerobius fijiensis DSM 17918</name>
    <dbReference type="NCBI Taxonomy" id="1121256"/>
    <lineage>
        <taxon>Bacteria</taxon>
        <taxon>Bacillati</taxon>
        <taxon>Bacillota</taxon>
        <taxon>Clostridia</taxon>
        <taxon>Thermoanaerobacterales</taxon>
        <taxon>Thermoanaerobacteraceae</taxon>
        <taxon>Caldanaerobius</taxon>
    </lineage>
</organism>
<evidence type="ECO:0000313" key="3">
    <source>
        <dbReference type="EMBL" id="SHF43546.1"/>
    </source>
</evidence>
<name>A0A1M5BMC3_9THEO</name>
<keyword evidence="4" id="KW-1185">Reference proteome</keyword>
<dbReference type="AlphaFoldDB" id="A0A1M5BMC3"/>
<feature type="transmembrane region" description="Helical" evidence="2">
    <location>
        <begin position="114"/>
        <end position="130"/>
    </location>
</feature>
<keyword evidence="2" id="KW-1133">Transmembrane helix</keyword>
<feature type="transmembrane region" description="Helical" evidence="2">
    <location>
        <begin position="48"/>
        <end position="76"/>
    </location>
</feature>
<keyword evidence="2" id="KW-0472">Membrane</keyword>
<dbReference type="STRING" id="1121256.SAMN02746089_01913"/>
<dbReference type="RefSeq" id="WP_073344576.1">
    <property type="nucleotide sequence ID" value="NZ_FQVH01000022.1"/>
</dbReference>
<feature type="compositionally biased region" description="Low complexity" evidence="1">
    <location>
        <begin position="154"/>
        <end position="163"/>
    </location>
</feature>
<protein>
    <submittedName>
        <fullName evidence="3">Uncharacterized protein</fullName>
    </submittedName>
</protein>
<feature type="transmembrane region" description="Helical" evidence="2">
    <location>
        <begin position="12"/>
        <end position="42"/>
    </location>
</feature>
<evidence type="ECO:0000256" key="1">
    <source>
        <dbReference type="SAM" id="MobiDB-lite"/>
    </source>
</evidence>
<accession>A0A1M5BMC3</accession>
<dbReference type="EMBL" id="FQVH01000022">
    <property type="protein sequence ID" value="SHF43546.1"/>
    <property type="molecule type" value="Genomic_DNA"/>
</dbReference>
<gene>
    <name evidence="3" type="ORF">SAMN02746089_01913</name>
</gene>
<evidence type="ECO:0000256" key="2">
    <source>
        <dbReference type="SAM" id="Phobius"/>
    </source>
</evidence>
<sequence length="197" mass="22792">MNNKFEEFLSYLAAFFVYMLSKLMNLCEMIAVFTLSALAIMFTPILALLFWVVCIFGGILLLIAGITLVLDYPVFLEFVGNVSTGLKYLWLAIKIEVLPHFFSAISYIAHHPLLALYVSIVLAWVVKELLEDIAIEIKEKQQEIISWRMKKQSRQQQTQQQSKKQQDTDDEADEGWASFLKAPYTVWYPPKDKEKKK</sequence>
<reference evidence="3 4" key="1">
    <citation type="submission" date="2016-11" db="EMBL/GenBank/DDBJ databases">
        <authorList>
            <person name="Jaros S."/>
            <person name="Januszkiewicz K."/>
            <person name="Wedrychowicz H."/>
        </authorList>
    </citation>
    <scope>NUCLEOTIDE SEQUENCE [LARGE SCALE GENOMIC DNA]</scope>
    <source>
        <strain evidence="3 4">DSM 17918</strain>
    </source>
</reference>
<dbReference type="Proteomes" id="UP000184088">
    <property type="component" value="Unassembled WGS sequence"/>
</dbReference>
<feature type="region of interest" description="Disordered" evidence="1">
    <location>
        <begin position="152"/>
        <end position="173"/>
    </location>
</feature>
<proteinExistence type="predicted"/>
<evidence type="ECO:0000313" key="4">
    <source>
        <dbReference type="Proteomes" id="UP000184088"/>
    </source>
</evidence>